<evidence type="ECO:0000259" key="5">
    <source>
        <dbReference type="PROSITE" id="PS50977"/>
    </source>
</evidence>
<dbReference type="Pfam" id="PF00440">
    <property type="entry name" value="TetR_N"/>
    <property type="match status" value="1"/>
</dbReference>
<dbReference type="RefSeq" id="WP_190186731.1">
    <property type="nucleotide sequence ID" value="NZ_BMVP01000013.1"/>
</dbReference>
<evidence type="ECO:0000313" key="7">
    <source>
        <dbReference type="Proteomes" id="UP000642673"/>
    </source>
</evidence>
<dbReference type="Proteomes" id="UP000642673">
    <property type="component" value="Unassembled WGS sequence"/>
</dbReference>
<dbReference type="EMBL" id="BMVP01000013">
    <property type="protein sequence ID" value="GHB75843.1"/>
    <property type="molecule type" value="Genomic_DNA"/>
</dbReference>
<organism evidence="6 7">
    <name type="scientific">Streptomyces cirratus</name>
    <dbReference type="NCBI Taxonomy" id="68187"/>
    <lineage>
        <taxon>Bacteria</taxon>
        <taxon>Bacillati</taxon>
        <taxon>Actinomycetota</taxon>
        <taxon>Actinomycetes</taxon>
        <taxon>Kitasatosporales</taxon>
        <taxon>Streptomycetaceae</taxon>
        <taxon>Streptomyces</taxon>
    </lineage>
</organism>
<gene>
    <name evidence="6" type="ORF">GCM10010347_52900</name>
</gene>
<dbReference type="PRINTS" id="PR00455">
    <property type="entry name" value="HTHTETR"/>
</dbReference>
<dbReference type="PROSITE" id="PS50977">
    <property type="entry name" value="HTH_TETR_2"/>
    <property type="match status" value="1"/>
</dbReference>
<evidence type="ECO:0000256" key="3">
    <source>
        <dbReference type="ARBA" id="ARBA00023163"/>
    </source>
</evidence>
<keyword evidence="3" id="KW-0804">Transcription</keyword>
<dbReference type="InterPro" id="IPR009057">
    <property type="entry name" value="Homeodomain-like_sf"/>
</dbReference>
<dbReference type="InterPro" id="IPR050109">
    <property type="entry name" value="HTH-type_TetR-like_transc_reg"/>
</dbReference>
<dbReference type="PANTHER" id="PTHR30055">
    <property type="entry name" value="HTH-TYPE TRANSCRIPTIONAL REGULATOR RUTR"/>
    <property type="match status" value="1"/>
</dbReference>
<feature type="domain" description="HTH tetR-type" evidence="5">
    <location>
        <begin position="21"/>
        <end position="81"/>
    </location>
</feature>
<sequence length="214" mass="24107">MGDTPATTVTQPQGRRERNKLRVKNRIYEAALVLFTQQGYDQTTVDEITERADVARGTFFNHFQRKEDLIAEWGQERRELLREGLEAGGLTNPEDKATRHVLSRCMSILADISVRNPAQTKAMLTAWVRAGFPLHEHPYAAHMFSEFIRAGRERGDVPQDVDVELAGHLLRDIYLGTLYQWTRGAEEDSDLEAALQAACTAVLDGLVPRCASVR</sequence>
<keyword evidence="1" id="KW-0805">Transcription regulation</keyword>
<feature type="DNA-binding region" description="H-T-H motif" evidence="4">
    <location>
        <begin position="44"/>
        <end position="63"/>
    </location>
</feature>
<dbReference type="InterPro" id="IPR001647">
    <property type="entry name" value="HTH_TetR"/>
</dbReference>
<reference evidence="7" key="1">
    <citation type="journal article" date="2019" name="Int. J. Syst. Evol. Microbiol.">
        <title>The Global Catalogue of Microorganisms (GCM) 10K type strain sequencing project: providing services to taxonomists for standard genome sequencing and annotation.</title>
        <authorList>
            <consortium name="The Broad Institute Genomics Platform"/>
            <consortium name="The Broad Institute Genome Sequencing Center for Infectious Disease"/>
            <person name="Wu L."/>
            <person name="Ma J."/>
        </authorList>
    </citation>
    <scope>NUCLEOTIDE SEQUENCE [LARGE SCALE GENOMIC DNA]</scope>
    <source>
        <strain evidence="7">JCM 4738</strain>
    </source>
</reference>
<evidence type="ECO:0000313" key="6">
    <source>
        <dbReference type="EMBL" id="GHB75843.1"/>
    </source>
</evidence>
<accession>A0ABQ3EZ45</accession>
<dbReference type="InterPro" id="IPR036271">
    <property type="entry name" value="Tet_transcr_reg_TetR-rel_C_sf"/>
</dbReference>
<evidence type="ECO:0000256" key="1">
    <source>
        <dbReference type="ARBA" id="ARBA00023015"/>
    </source>
</evidence>
<dbReference type="PANTHER" id="PTHR30055:SF234">
    <property type="entry name" value="HTH-TYPE TRANSCRIPTIONAL REGULATOR BETI"/>
    <property type="match status" value="1"/>
</dbReference>
<dbReference type="SUPFAM" id="SSF46689">
    <property type="entry name" value="Homeodomain-like"/>
    <property type="match status" value="1"/>
</dbReference>
<keyword evidence="7" id="KW-1185">Reference proteome</keyword>
<proteinExistence type="predicted"/>
<evidence type="ECO:0000256" key="4">
    <source>
        <dbReference type="PROSITE-ProRule" id="PRU00335"/>
    </source>
</evidence>
<name>A0ABQ3EZ45_9ACTN</name>
<dbReference type="SUPFAM" id="SSF48498">
    <property type="entry name" value="Tetracyclin repressor-like, C-terminal domain"/>
    <property type="match status" value="1"/>
</dbReference>
<comment type="caution">
    <text evidence="6">The sequence shown here is derived from an EMBL/GenBank/DDBJ whole genome shotgun (WGS) entry which is preliminary data.</text>
</comment>
<keyword evidence="2 4" id="KW-0238">DNA-binding</keyword>
<evidence type="ECO:0000256" key="2">
    <source>
        <dbReference type="ARBA" id="ARBA00023125"/>
    </source>
</evidence>
<dbReference type="Gene3D" id="1.10.357.10">
    <property type="entry name" value="Tetracycline Repressor, domain 2"/>
    <property type="match status" value="1"/>
</dbReference>
<protein>
    <submittedName>
        <fullName evidence="6">TetR family transcriptional regulator</fullName>
    </submittedName>
</protein>